<evidence type="ECO:0000313" key="6">
    <source>
        <dbReference type="Proteomes" id="UP000604825"/>
    </source>
</evidence>
<evidence type="ECO:0000256" key="1">
    <source>
        <dbReference type="ARBA" id="ARBA00022729"/>
    </source>
</evidence>
<evidence type="ECO:0000259" key="4">
    <source>
        <dbReference type="PROSITE" id="PS51473"/>
    </source>
</evidence>
<dbReference type="Gene3D" id="3.30.430.20">
    <property type="entry name" value="Gnk2 domain, C-X8-C-X2-C motif"/>
    <property type="match status" value="2"/>
</dbReference>
<feature type="domain" description="Gnk2-homologous" evidence="4">
    <location>
        <begin position="142"/>
        <end position="249"/>
    </location>
</feature>
<keyword evidence="1 3" id="KW-0732">Signal</keyword>
<evidence type="ECO:0000256" key="3">
    <source>
        <dbReference type="SAM" id="SignalP"/>
    </source>
</evidence>
<name>A0A811S0P3_9POAL</name>
<dbReference type="EMBL" id="CAJGYO010000017">
    <property type="protein sequence ID" value="CAD6334356.1"/>
    <property type="molecule type" value="Genomic_DNA"/>
</dbReference>
<evidence type="ECO:0000313" key="5">
    <source>
        <dbReference type="EMBL" id="CAD6334356.1"/>
    </source>
</evidence>
<dbReference type="PANTHER" id="PTHR32099">
    <property type="entry name" value="CYSTEINE-RICH REPEAT SECRETORY PROTEIN"/>
    <property type="match status" value="1"/>
</dbReference>
<organism evidence="5 6">
    <name type="scientific">Miscanthus lutarioriparius</name>
    <dbReference type="NCBI Taxonomy" id="422564"/>
    <lineage>
        <taxon>Eukaryota</taxon>
        <taxon>Viridiplantae</taxon>
        <taxon>Streptophyta</taxon>
        <taxon>Embryophyta</taxon>
        <taxon>Tracheophyta</taxon>
        <taxon>Spermatophyta</taxon>
        <taxon>Magnoliopsida</taxon>
        <taxon>Liliopsida</taxon>
        <taxon>Poales</taxon>
        <taxon>Poaceae</taxon>
        <taxon>PACMAD clade</taxon>
        <taxon>Panicoideae</taxon>
        <taxon>Andropogonodae</taxon>
        <taxon>Andropogoneae</taxon>
        <taxon>Saccharinae</taxon>
        <taxon>Miscanthus</taxon>
    </lineage>
</organism>
<feature type="domain" description="Gnk2-homologous" evidence="4">
    <location>
        <begin position="31"/>
        <end position="134"/>
    </location>
</feature>
<keyword evidence="2" id="KW-0677">Repeat</keyword>
<keyword evidence="6" id="KW-1185">Reference proteome</keyword>
<gene>
    <name evidence="5" type="ORF">NCGR_LOCUS58454</name>
</gene>
<dbReference type="Pfam" id="PF01657">
    <property type="entry name" value="Stress-antifung"/>
    <property type="match status" value="2"/>
</dbReference>
<proteinExistence type="predicted"/>
<protein>
    <recommendedName>
        <fullName evidence="4">Gnk2-homologous domain-containing protein</fullName>
    </recommendedName>
</protein>
<dbReference type="OrthoDB" id="688481at2759"/>
<evidence type="ECO:0000256" key="2">
    <source>
        <dbReference type="ARBA" id="ARBA00022737"/>
    </source>
</evidence>
<feature type="chain" id="PRO_5032959990" description="Gnk2-homologous domain-containing protein" evidence="3">
    <location>
        <begin position="22"/>
        <end position="405"/>
    </location>
</feature>
<dbReference type="Proteomes" id="UP000604825">
    <property type="component" value="Unassembled WGS sequence"/>
</dbReference>
<dbReference type="CDD" id="cd23509">
    <property type="entry name" value="Gnk2-like"/>
    <property type="match status" value="2"/>
</dbReference>
<dbReference type="PROSITE" id="PS51473">
    <property type="entry name" value="GNK2"/>
    <property type="match status" value="2"/>
</dbReference>
<sequence length="405" mass="43085">MASRLLLLLATFALIFVSAAGQAGNKIERLRPFHPSCSTTHNYTDGSQYKKSLDQLLAALPAAAGGNGWFYKGSAGSGPDAVFGLIMCFTDSNATLCLDCFSRAPAGITTVCLGSQNVSAAYDACVLRYSSAPIPATVDLREVFAVYTPISGMSMTSEAMQGAWVPLMTSLSSGAASDPSRIFNSSTSYSGMGSQEMYGLAQCTRDLNGSQCMRCITSYAKRLGELFPNNTGGAIKGYSCYLRYLVAPINITLPPETAWGPMLILLTPSRSIFGISGGSRVTSSHACLRIRCGNFWRYLSSSVCSFSNSLSGYTPSTRVNSTPVMVVGLWCAHPDRSLRPSIRQAVNVLRSELPLPNLPARMPVATYEPPPDAFYTSTVVTGGSSSTDTGTTHQSSMTITTVLPK</sequence>
<dbReference type="InterPro" id="IPR038408">
    <property type="entry name" value="GNK2_sf"/>
</dbReference>
<reference evidence="5" key="1">
    <citation type="submission" date="2020-10" db="EMBL/GenBank/DDBJ databases">
        <authorList>
            <person name="Han B."/>
            <person name="Lu T."/>
            <person name="Zhao Q."/>
            <person name="Huang X."/>
            <person name="Zhao Y."/>
        </authorList>
    </citation>
    <scope>NUCLEOTIDE SEQUENCE</scope>
</reference>
<feature type="signal peptide" evidence="3">
    <location>
        <begin position="1"/>
        <end position="21"/>
    </location>
</feature>
<dbReference type="FunFam" id="3.30.430.20:FF:000016">
    <property type="entry name" value="Cysteine-rich receptor-like protein kinase 10"/>
    <property type="match status" value="1"/>
</dbReference>
<dbReference type="InterPro" id="IPR002902">
    <property type="entry name" value="GNK2"/>
</dbReference>
<dbReference type="PANTHER" id="PTHR32099:SF102">
    <property type="entry name" value="OS12G0608700 PROTEIN"/>
    <property type="match status" value="1"/>
</dbReference>
<accession>A0A811S0P3</accession>
<comment type="caution">
    <text evidence="5">The sequence shown here is derived from an EMBL/GenBank/DDBJ whole genome shotgun (WGS) entry which is preliminary data.</text>
</comment>
<dbReference type="AlphaFoldDB" id="A0A811S0P3"/>